<accession>A0A8A1LWB5</accession>
<dbReference type="Proteomes" id="UP000663671">
    <property type="component" value="Chromosome 2"/>
</dbReference>
<gene>
    <name evidence="2" type="ORF">I7I51_07872</name>
</gene>
<name>A0A8A1LWB5_AJECA</name>
<protein>
    <submittedName>
        <fullName evidence="2">Uncharacterized protein</fullName>
    </submittedName>
</protein>
<dbReference type="AlphaFoldDB" id="A0A8A1LWB5"/>
<proteinExistence type="predicted"/>
<feature type="region of interest" description="Disordered" evidence="1">
    <location>
        <begin position="80"/>
        <end position="99"/>
    </location>
</feature>
<evidence type="ECO:0000256" key="1">
    <source>
        <dbReference type="SAM" id="MobiDB-lite"/>
    </source>
</evidence>
<evidence type="ECO:0000313" key="3">
    <source>
        <dbReference type="Proteomes" id="UP000663671"/>
    </source>
</evidence>
<organism evidence="2 3">
    <name type="scientific">Ajellomyces capsulatus</name>
    <name type="common">Darling's disease fungus</name>
    <name type="synonym">Histoplasma capsulatum</name>
    <dbReference type="NCBI Taxonomy" id="5037"/>
    <lineage>
        <taxon>Eukaryota</taxon>
        <taxon>Fungi</taxon>
        <taxon>Dikarya</taxon>
        <taxon>Ascomycota</taxon>
        <taxon>Pezizomycotina</taxon>
        <taxon>Eurotiomycetes</taxon>
        <taxon>Eurotiomycetidae</taxon>
        <taxon>Onygenales</taxon>
        <taxon>Ajellomycetaceae</taxon>
        <taxon>Histoplasma</taxon>
    </lineage>
</organism>
<dbReference type="EMBL" id="CP069109">
    <property type="protein sequence ID" value="QSS58446.1"/>
    <property type="molecule type" value="Genomic_DNA"/>
</dbReference>
<sequence>MSEGREIIITYLLSPLSPFLFDLAHNRNRKHRMSRSPWAFKSWHFRNSHCGSAHAALDQMAGREHVHWTGVNKPVCPWHPITEKQSAGNHKTGKSKVPSEHLGKIYPRAFLDLAPVASKPKFPCSTRELSR</sequence>
<dbReference type="VEuPathDB" id="FungiDB:I7I51_07872"/>
<evidence type="ECO:0000313" key="2">
    <source>
        <dbReference type="EMBL" id="QSS58446.1"/>
    </source>
</evidence>
<reference evidence="2" key="1">
    <citation type="submission" date="2021-01" db="EMBL/GenBank/DDBJ databases">
        <title>Chromosome-level genome assembly of a human fungal pathogen reveals clustering of transcriptionally co-regulated genes.</title>
        <authorList>
            <person name="Voorhies M."/>
            <person name="Cohen S."/>
            <person name="Shea T.P."/>
            <person name="Petrus S."/>
            <person name="Munoz J.F."/>
            <person name="Poplawski S."/>
            <person name="Goldman W.E."/>
            <person name="Michael T."/>
            <person name="Cuomo C.A."/>
            <person name="Sil A."/>
            <person name="Beyhan S."/>
        </authorList>
    </citation>
    <scope>NUCLEOTIDE SEQUENCE</scope>
    <source>
        <strain evidence="2">WU24</strain>
    </source>
</reference>